<dbReference type="GO" id="GO:0051301">
    <property type="term" value="P:cell division"/>
    <property type="evidence" value="ECO:0007669"/>
    <property type="project" value="UniProtKB-KW"/>
</dbReference>
<dbReference type="Pfam" id="PF16740">
    <property type="entry name" value="SKA2"/>
    <property type="match status" value="1"/>
</dbReference>
<keyword evidence="9" id="KW-0995">Kinetochore</keyword>
<keyword evidence="11" id="KW-0131">Cell cycle</keyword>
<feature type="region of interest" description="Disordered" evidence="14">
    <location>
        <begin position="1"/>
        <end position="30"/>
    </location>
</feature>
<name>A0A8C9G0P3_PAVCR</name>
<keyword evidence="4" id="KW-0158">Chromosome</keyword>
<proteinExistence type="inferred from homology"/>
<evidence type="ECO:0000259" key="15">
    <source>
        <dbReference type="Pfam" id="PF16740"/>
    </source>
</evidence>
<evidence type="ECO:0000256" key="2">
    <source>
        <dbReference type="ARBA" id="ARBA00004629"/>
    </source>
</evidence>
<dbReference type="GO" id="GO:0007059">
    <property type="term" value="P:chromosome segregation"/>
    <property type="evidence" value="ECO:0007669"/>
    <property type="project" value="InterPro"/>
</dbReference>
<feature type="domain" description="Ska2 N-terminal" evidence="15">
    <location>
        <begin position="40"/>
        <end position="153"/>
    </location>
</feature>
<reference evidence="16" key="2">
    <citation type="submission" date="2025-09" db="UniProtKB">
        <authorList>
            <consortium name="Ensembl"/>
        </authorList>
    </citation>
    <scope>IDENTIFICATION</scope>
</reference>
<keyword evidence="5" id="KW-0963">Cytoplasm</keyword>
<organism evidence="16 17">
    <name type="scientific">Pavo cristatus</name>
    <name type="common">Indian peafowl</name>
    <name type="synonym">Blue peafowl</name>
    <dbReference type="NCBI Taxonomy" id="9049"/>
    <lineage>
        <taxon>Eukaryota</taxon>
        <taxon>Metazoa</taxon>
        <taxon>Chordata</taxon>
        <taxon>Craniata</taxon>
        <taxon>Vertebrata</taxon>
        <taxon>Euteleostomi</taxon>
        <taxon>Archelosauria</taxon>
        <taxon>Archosauria</taxon>
        <taxon>Dinosauria</taxon>
        <taxon>Saurischia</taxon>
        <taxon>Theropoda</taxon>
        <taxon>Coelurosauria</taxon>
        <taxon>Aves</taxon>
        <taxon>Neognathae</taxon>
        <taxon>Galloanserae</taxon>
        <taxon>Galliformes</taxon>
        <taxon>Phasianidae</taxon>
        <taxon>Phasianinae</taxon>
        <taxon>Pavo</taxon>
    </lineage>
</organism>
<dbReference type="GO" id="GO:0008017">
    <property type="term" value="F:microtubule binding"/>
    <property type="evidence" value="ECO:0007669"/>
    <property type="project" value="InterPro"/>
</dbReference>
<dbReference type="GO" id="GO:0000278">
    <property type="term" value="P:mitotic cell cycle"/>
    <property type="evidence" value="ECO:0007669"/>
    <property type="project" value="TreeGrafter"/>
</dbReference>
<evidence type="ECO:0000256" key="8">
    <source>
        <dbReference type="ARBA" id="ARBA00022776"/>
    </source>
</evidence>
<evidence type="ECO:0000256" key="4">
    <source>
        <dbReference type="ARBA" id="ARBA00022454"/>
    </source>
</evidence>
<dbReference type="GO" id="GO:0000940">
    <property type="term" value="C:outer kinetochore"/>
    <property type="evidence" value="ECO:0007669"/>
    <property type="project" value="InterPro"/>
</dbReference>
<dbReference type="PANTHER" id="PTHR32017:SF3">
    <property type="entry name" value="SPINDLE AND KINETOCHORE-ASSOCIATED PROTEIN 2"/>
    <property type="match status" value="1"/>
</dbReference>
<dbReference type="Gene3D" id="6.10.250.1380">
    <property type="match status" value="1"/>
</dbReference>
<dbReference type="Pfam" id="PF11362">
    <property type="entry name" value="DUF3161"/>
    <property type="match status" value="1"/>
</dbReference>
<comment type="similarity">
    <text evidence="3">Belongs to the SKA2 family.</text>
</comment>
<dbReference type="Proteomes" id="UP000694428">
    <property type="component" value="Unplaced"/>
</dbReference>
<evidence type="ECO:0000256" key="9">
    <source>
        <dbReference type="ARBA" id="ARBA00022838"/>
    </source>
</evidence>
<dbReference type="InterPro" id="IPR042091">
    <property type="entry name" value="Ska2_N"/>
</dbReference>
<evidence type="ECO:0000313" key="17">
    <source>
        <dbReference type="Proteomes" id="UP000694428"/>
    </source>
</evidence>
<reference evidence="16" key="1">
    <citation type="submission" date="2025-08" db="UniProtKB">
        <authorList>
            <consortium name="Ensembl"/>
        </authorList>
    </citation>
    <scope>IDENTIFICATION</scope>
</reference>
<evidence type="ECO:0000256" key="6">
    <source>
        <dbReference type="ARBA" id="ARBA00022618"/>
    </source>
</evidence>
<evidence type="ECO:0000256" key="3">
    <source>
        <dbReference type="ARBA" id="ARBA00010684"/>
    </source>
</evidence>
<dbReference type="GO" id="GO:0005876">
    <property type="term" value="C:spindle microtubule"/>
    <property type="evidence" value="ECO:0007669"/>
    <property type="project" value="InterPro"/>
</dbReference>
<evidence type="ECO:0000256" key="7">
    <source>
        <dbReference type="ARBA" id="ARBA00022701"/>
    </source>
</evidence>
<evidence type="ECO:0000256" key="11">
    <source>
        <dbReference type="ARBA" id="ARBA00023306"/>
    </source>
</evidence>
<keyword evidence="12" id="KW-0137">Centromere</keyword>
<evidence type="ECO:0000313" key="16">
    <source>
        <dbReference type="Ensembl" id="ENSPSTP00000023066.1"/>
    </source>
</evidence>
<dbReference type="PANTHER" id="PTHR32017">
    <property type="entry name" value="SPINDLE AND KINETOCHORE-ASSOCIATED PROTEIN 2"/>
    <property type="match status" value="1"/>
</dbReference>
<evidence type="ECO:0000256" key="13">
    <source>
        <dbReference type="ARBA" id="ARBA00029651"/>
    </source>
</evidence>
<dbReference type="InterPro" id="IPR026762">
    <property type="entry name" value="Ska2"/>
</dbReference>
<protein>
    <recommendedName>
        <fullName evidence="13">Protein FAM33A</fullName>
    </recommendedName>
</protein>
<keyword evidence="10" id="KW-0206">Cytoskeleton</keyword>
<evidence type="ECO:0000256" key="14">
    <source>
        <dbReference type="SAM" id="MobiDB-lite"/>
    </source>
</evidence>
<accession>A0A8C9G0P3</accession>
<comment type="subcellular location">
    <subcellularLocation>
        <location evidence="2">Chromosome</location>
        <location evidence="2">Centromere</location>
        <location evidence="2">Kinetochore</location>
    </subcellularLocation>
    <subcellularLocation>
        <location evidence="1">Cytoplasm</location>
        <location evidence="1">Cytoskeleton</location>
        <location evidence="1">Spindle</location>
    </subcellularLocation>
</comment>
<dbReference type="CDD" id="cd12955">
    <property type="entry name" value="SKA2"/>
    <property type="match status" value="1"/>
</dbReference>
<evidence type="ECO:0000256" key="10">
    <source>
        <dbReference type="ARBA" id="ARBA00023212"/>
    </source>
</evidence>
<sequence>MGRERRVTAAQSEPPALPLAGRGVGISPPPPEECQLFNMETAVTRLETMFQKAESDLDYIQHRLEFEIMKSLPDNPAAEENPVALLEELSVVKSRYKTLCTQLEKVSLEQRESMNGIRAALENTMRIVQALQQRTDLQLLPLSEEEQAAAQQLGCQTAKEMESLVKKPFCSESADPDSAEESQFKPLTEETFLTVPRSIRSTVKLADLNNLYRDLFNHFVVNKNRGALSVSQMNKMNMKATDTRIRILKELAVVELDKQGNVKLVV</sequence>
<keyword evidence="7" id="KW-0493">Microtubule</keyword>
<evidence type="ECO:0000256" key="12">
    <source>
        <dbReference type="ARBA" id="ARBA00023328"/>
    </source>
</evidence>
<keyword evidence="8" id="KW-0498">Mitosis</keyword>
<keyword evidence="6" id="KW-0132">Cell division</keyword>
<evidence type="ECO:0000256" key="1">
    <source>
        <dbReference type="ARBA" id="ARBA00004186"/>
    </source>
</evidence>
<keyword evidence="17" id="KW-1185">Reference proteome</keyword>
<dbReference type="Ensembl" id="ENSPSTT00000024249.1">
    <property type="protein sequence ID" value="ENSPSTP00000023066.1"/>
    <property type="gene ID" value="ENSPSTG00000016964.1"/>
</dbReference>
<dbReference type="AlphaFoldDB" id="A0A8C9G0P3"/>
<evidence type="ECO:0000256" key="5">
    <source>
        <dbReference type="ARBA" id="ARBA00022490"/>
    </source>
</evidence>